<name>A0A318ZBS2_9EURO</name>
<evidence type="ECO:0000256" key="1">
    <source>
        <dbReference type="SAM" id="SignalP"/>
    </source>
</evidence>
<dbReference type="Gene3D" id="2.40.160.20">
    <property type="match status" value="1"/>
</dbReference>
<evidence type="ECO:0000313" key="3">
    <source>
        <dbReference type="Proteomes" id="UP000248349"/>
    </source>
</evidence>
<feature type="signal peptide" evidence="1">
    <location>
        <begin position="1"/>
        <end position="22"/>
    </location>
</feature>
<dbReference type="PANTHER" id="PTHR37315:SF1">
    <property type="entry name" value="UPF0311 PROTEIN BLR7842"/>
    <property type="match status" value="1"/>
</dbReference>
<dbReference type="EMBL" id="KZ821235">
    <property type="protein sequence ID" value="PYH44759.1"/>
    <property type="molecule type" value="Genomic_DNA"/>
</dbReference>
<dbReference type="GeneID" id="37074701"/>
<keyword evidence="3" id="KW-1185">Reference proteome</keyword>
<keyword evidence="1" id="KW-0732">Signal</keyword>
<dbReference type="Proteomes" id="UP000248349">
    <property type="component" value="Unassembled WGS sequence"/>
</dbReference>
<dbReference type="OrthoDB" id="2544694at2759"/>
<proteinExistence type="predicted"/>
<organism evidence="2 3">
    <name type="scientific">Aspergillus saccharolyticus JOP 1030-1</name>
    <dbReference type="NCBI Taxonomy" id="1450539"/>
    <lineage>
        <taxon>Eukaryota</taxon>
        <taxon>Fungi</taxon>
        <taxon>Dikarya</taxon>
        <taxon>Ascomycota</taxon>
        <taxon>Pezizomycotina</taxon>
        <taxon>Eurotiomycetes</taxon>
        <taxon>Eurotiomycetidae</taxon>
        <taxon>Eurotiales</taxon>
        <taxon>Aspergillaceae</taxon>
        <taxon>Aspergillus</taxon>
        <taxon>Aspergillus subgen. Circumdati</taxon>
    </lineage>
</organism>
<protein>
    <submittedName>
        <fullName evidence="2">Uncharacterized protein</fullName>
    </submittedName>
</protein>
<dbReference type="STRING" id="1450539.A0A318ZBS2"/>
<accession>A0A318ZBS2</accession>
<feature type="chain" id="PRO_5016246154" evidence="1">
    <location>
        <begin position="23"/>
        <end position="177"/>
    </location>
</feature>
<sequence>MHFPVLSAWLITALSLSPLVTAKTTPKPPALDFLYTVFVECTNTLMLSTGPHGIRKAIPIVGGNFTGPRLSGKILDVGADWGLVDPATGIFSADTRYNLRTDDGADIFIQTSGPQSPSGQLHLRLVFETGSREYYWLNNVLGVGVLTHVADINSTSILRIDAWNMASDWNSTTFLDA</sequence>
<evidence type="ECO:0000313" key="2">
    <source>
        <dbReference type="EMBL" id="PYH44759.1"/>
    </source>
</evidence>
<dbReference type="RefSeq" id="XP_025430741.1">
    <property type="nucleotide sequence ID" value="XM_025573473.1"/>
</dbReference>
<dbReference type="Pfam" id="PF11578">
    <property type="entry name" value="DUF3237"/>
    <property type="match status" value="1"/>
</dbReference>
<reference evidence="2 3" key="1">
    <citation type="submission" date="2016-12" db="EMBL/GenBank/DDBJ databases">
        <title>The genomes of Aspergillus section Nigri reveals drivers in fungal speciation.</title>
        <authorList>
            <consortium name="DOE Joint Genome Institute"/>
            <person name="Vesth T.C."/>
            <person name="Nybo J."/>
            <person name="Theobald S."/>
            <person name="Brandl J."/>
            <person name="Frisvad J.C."/>
            <person name="Nielsen K.F."/>
            <person name="Lyhne E.K."/>
            <person name="Kogle M.E."/>
            <person name="Kuo A."/>
            <person name="Riley R."/>
            <person name="Clum A."/>
            <person name="Nolan M."/>
            <person name="Lipzen A."/>
            <person name="Salamov A."/>
            <person name="Henrissat B."/>
            <person name="Wiebenga A."/>
            <person name="De Vries R.P."/>
            <person name="Grigoriev I.V."/>
            <person name="Mortensen U.H."/>
            <person name="Andersen M.R."/>
            <person name="Baker S.E."/>
        </authorList>
    </citation>
    <scope>NUCLEOTIDE SEQUENCE [LARGE SCALE GENOMIC DNA]</scope>
    <source>
        <strain evidence="2 3">JOP 1030-1</strain>
    </source>
</reference>
<dbReference type="PANTHER" id="PTHR37315">
    <property type="entry name" value="UPF0311 PROTEIN BLR7842"/>
    <property type="match status" value="1"/>
</dbReference>
<gene>
    <name evidence="2" type="ORF">BP01DRAFT_342061</name>
</gene>
<dbReference type="InterPro" id="IPR020915">
    <property type="entry name" value="UPF0311"/>
</dbReference>
<dbReference type="AlphaFoldDB" id="A0A318ZBS2"/>
<feature type="non-terminal residue" evidence="2">
    <location>
        <position position="1"/>
    </location>
</feature>